<dbReference type="Gene3D" id="2.130.10.10">
    <property type="entry name" value="YVTN repeat-like/Quinoprotein amine dehydrogenase"/>
    <property type="match status" value="1"/>
</dbReference>
<dbReference type="EMBL" id="AP012338">
    <property type="protein sequence ID" value="BAM02784.1"/>
    <property type="molecule type" value="Genomic_DNA"/>
</dbReference>
<dbReference type="RefSeq" id="WP_014436004.1">
    <property type="nucleotide sequence ID" value="NC_017080.1"/>
</dbReference>
<keyword evidence="4" id="KW-1185">Reference proteome</keyword>
<dbReference type="InterPro" id="IPR011044">
    <property type="entry name" value="Quino_amine_DH_bsu"/>
</dbReference>
<evidence type="ECO:0000313" key="3">
    <source>
        <dbReference type="EMBL" id="BAM02784.1"/>
    </source>
</evidence>
<dbReference type="STRING" id="1142394.PSMK_06250"/>
<gene>
    <name evidence="3" type="ordered locus">PSMK_06250</name>
</gene>
<name>I0IBZ6_PHYMF</name>
<dbReference type="AlphaFoldDB" id="I0IBZ6"/>
<dbReference type="SUPFAM" id="SSF50969">
    <property type="entry name" value="YVTN repeat-like/Quinoprotein amine dehydrogenase"/>
    <property type="match status" value="1"/>
</dbReference>
<accession>I0IBZ6</accession>
<evidence type="ECO:0000256" key="1">
    <source>
        <dbReference type="SAM" id="MobiDB-lite"/>
    </source>
</evidence>
<dbReference type="KEGG" id="phm:PSMK_06250"/>
<dbReference type="HOGENOM" id="CLU_020353_0_0_0"/>
<dbReference type="InterPro" id="IPR015943">
    <property type="entry name" value="WD40/YVTN_repeat-like_dom_sf"/>
</dbReference>
<evidence type="ECO:0000313" key="4">
    <source>
        <dbReference type="Proteomes" id="UP000007881"/>
    </source>
</evidence>
<dbReference type="OrthoDB" id="9801679at2"/>
<feature type="region of interest" description="Disordered" evidence="1">
    <location>
        <begin position="392"/>
        <end position="412"/>
    </location>
</feature>
<dbReference type="SUPFAM" id="SSF75011">
    <property type="entry name" value="3-carboxy-cis,cis-mucoante lactonizing enzyme"/>
    <property type="match status" value="1"/>
</dbReference>
<dbReference type="NCBIfam" id="NF038117">
    <property type="entry name" value="choice_anch_I"/>
    <property type="match status" value="1"/>
</dbReference>
<sequence>MPLPPPPPPPEPPGLVESAPPALTLREIGRWDSGRPGVSAAEVPAWTSDGLGLLVTDAERGLRLLDASDPAAPREAALYEAPGVNSVAVSGGRIAAAIAGGDPAGPGRLVVLDAELRPVAEAATGVGPDMVAAGPDGSWLTADEGQPAAGVDPPGGLTRVAPDAGEAGVVRLPARPGGIRSGASGGGPETLEPEYVAVSADGSFACVALQENNAVAFFDLQEDRFTDVVGLGLLERSAPGAGFDASDRDGGVRIHRWPVSAMPQPDAVALRTVGGRTFLLTANEGETRDASGGDPFTDATRVADLPLDTDAFPEAAWLKQDDTLGRLEVVRPGAHPAVDPDGDGDADRLVAFGGRSVSVFEVLGAPGSRELALRWNSGDLFERLAAERAPGSFNAGTRAADSRSEKRGPEPEGLVLGEVGGRVHAFVGLERSHAVVALDVTDPLAPTLSGSVFAGVADRAPEGLAFLPAGRSPTGGPLLAVAYEATGTLVIYAIGEN</sequence>
<feature type="domain" description="Choice-of-anchor I" evidence="2">
    <location>
        <begin position="190"/>
        <end position="494"/>
    </location>
</feature>
<feature type="compositionally biased region" description="Basic and acidic residues" evidence="1">
    <location>
        <begin position="400"/>
        <end position="410"/>
    </location>
</feature>
<dbReference type="Pfam" id="PF22494">
    <property type="entry name" value="choice_anch_I"/>
    <property type="match status" value="1"/>
</dbReference>
<dbReference type="Proteomes" id="UP000007881">
    <property type="component" value="Chromosome"/>
</dbReference>
<organism evidence="3 4">
    <name type="scientific">Phycisphaera mikurensis (strain NBRC 102666 / KCTC 22515 / FYK2301M01)</name>
    <dbReference type="NCBI Taxonomy" id="1142394"/>
    <lineage>
        <taxon>Bacteria</taxon>
        <taxon>Pseudomonadati</taxon>
        <taxon>Planctomycetota</taxon>
        <taxon>Phycisphaerae</taxon>
        <taxon>Phycisphaerales</taxon>
        <taxon>Phycisphaeraceae</taxon>
        <taxon>Phycisphaera</taxon>
    </lineage>
</organism>
<dbReference type="eggNOG" id="COG3391">
    <property type="taxonomic scope" value="Bacteria"/>
</dbReference>
<reference evidence="3 4" key="1">
    <citation type="submission" date="2012-02" db="EMBL/GenBank/DDBJ databases">
        <title>Complete genome sequence of Phycisphaera mikurensis NBRC 102666.</title>
        <authorList>
            <person name="Ankai A."/>
            <person name="Hosoyama A."/>
            <person name="Terui Y."/>
            <person name="Sekine M."/>
            <person name="Fukai R."/>
            <person name="Kato Y."/>
            <person name="Nakamura S."/>
            <person name="Yamada-Narita S."/>
            <person name="Kawakoshi A."/>
            <person name="Fukunaga Y."/>
            <person name="Yamazaki S."/>
            <person name="Fujita N."/>
        </authorList>
    </citation>
    <scope>NUCLEOTIDE SEQUENCE [LARGE SCALE GENOMIC DNA]</scope>
    <source>
        <strain evidence="4">NBRC 102666 / KCTC 22515 / FYK2301M01</strain>
    </source>
</reference>
<dbReference type="InterPro" id="IPR055188">
    <property type="entry name" value="Choice_anch_I"/>
</dbReference>
<proteinExistence type="predicted"/>
<protein>
    <recommendedName>
        <fullName evidence="2">Choice-of-anchor I domain-containing protein</fullName>
    </recommendedName>
</protein>
<dbReference type="InterPro" id="IPR052956">
    <property type="entry name" value="Mesenchyme-surface_protein"/>
</dbReference>
<evidence type="ECO:0000259" key="2">
    <source>
        <dbReference type="Pfam" id="PF22494"/>
    </source>
</evidence>
<dbReference type="PANTHER" id="PTHR46928">
    <property type="entry name" value="MESENCHYME-SPECIFIC CELL SURFACE GLYCOPROTEIN"/>
    <property type="match status" value="1"/>
</dbReference>
<dbReference type="PANTHER" id="PTHR46928:SF1">
    <property type="entry name" value="MESENCHYME-SPECIFIC CELL SURFACE GLYCOPROTEIN"/>
    <property type="match status" value="1"/>
</dbReference>